<protein>
    <submittedName>
        <fullName evidence="4">Caspase domain-containing protein</fullName>
    </submittedName>
</protein>
<feature type="domain" description="EF-hand" evidence="3">
    <location>
        <begin position="563"/>
        <end position="585"/>
    </location>
</feature>
<accession>A0A562RTJ7</accession>
<dbReference type="InterPro" id="IPR029030">
    <property type="entry name" value="Caspase-like_dom_sf"/>
</dbReference>
<dbReference type="Gene3D" id="3.40.50.1460">
    <property type="match status" value="1"/>
</dbReference>
<name>A0A562RTJ7_9BACT</name>
<dbReference type="GO" id="GO:0006508">
    <property type="term" value="P:proteolysis"/>
    <property type="evidence" value="ECO:0007669"/>
    <property type="project" value="InterPro"/>
</dbReference>
<dbReference type="OrthoDB" id="9759662at2"/>
<dbReference type="PROSITE" id="PS50222">
    <property type="entry name" value="EF_HAND_2"/>
    <property type="match status" value="1"/>
</dbReference>
<evidence type="ECO:0000313" key="5">
    <source>
        <dbReference type="Proteomes" id="UP000318307"/>
    </source>
</evidence>
<feature type="signal peptide" evidence="2">
    <location>
        <begin position="1"/>
        <end position="22"/>
    </location>
</feature>
<gene>
    <name evidence="4" type="ORF">LZ24_01587</name>
</gene>
<feature type="region of interest" description="Disordered" evidence="1">
    <location>
        <begin position="584"/>
        <end position="611"/>
    </location>
</feature>
<dbReference type="EMBL" id="VLLC01000010">
    <property type="protein sequence ID" value="TWI72445.1"/>
    <property type="molecule type" value="Genomic_DNA"/>
</dbReference>
<dbReference type="GO" id="GO:0005509">
    <property type="term" value="F:calcium ion binding"/>
    <property type="evidence" value="ECO:0007669"/>
    <property type="project" value="InterPro"/>
</dbReference>
<dbReference type="RefSeq" id="WP_144684263.1">
    <property type="nucleotide sequence ID" value="NZ_VLLC01000010.1"/>
</dbReference>
<dbReference type="SUPFAM" id="SSF52129">
    <property type="entry name" value="Caspase-like"/>
    <property type="match status" value="1"/>
</dbReference>
<dbReference type="SUPFAM" id="SSF48452">
    <property type="entry name" value="TPR-like"/>
    <property type="match status" value="1"/>
</dbReference>
<dbReference type="AlphaFoldDB" id="A0A562RTJ7"/>
<evidence type="ECO:0000256" key="2">
    <source>
        <dbReference type="SAM" id="SignalP"/>
    </source>
</evidence>
<sequence length="611" mass="65393">MNPVKPLLCFAVFLLLATPALADTCPVARDIAAQAVKDFEKDRTRGLQLFIKAESLCPEPEYAANLAMAYWRFGAGDKAIEAMEKAVKAKAEPQWQANLASMYIDAGKNPARALSLAEAAVKSDASSPRYAHIHTEALLLAGQNQKALETIRAAKSKWSSEKRIAALYDKVLDMRMAEGLKAIQEGKADAGMAVLSGLTFDPKGARTHALSLAALGRTDAALTAAISAEKSFSGNGAVKGLRDEIISKEIASMYAAFGRGERAQSVARAKALHEKYPDAAMAKEGYDKLFAAFIGDASSIDVPAPLARNRRTEGSGGQADALIETIWSPAQDLAPPVSLEKSELVRNIPKVSRPNPHAVAVIIGNQRYAAQGRGIVDVAYAERDAAVMKKYLVSTMGYSERNIIDLTNATNSDLLSTFGTQGNPSGRLRNFIRDGESDVFIYYSGHGAPGPEGRAAYLVPVDAHVDYIASTGYSLDVFYDNLDQLPAKSLTVVLDACFSGDSAGGALFTNISSMMRNVPGSRAVNNALVFTSADAGQVATWYPDKGHTLFTYYFIAGLSGAADVNKDGRITAAELSAYLQREVPHQARRGSGREQMPVMTGDPKRVLATLK</sequence>
<proteinExistence type="predicted"/>
<evidence type="ECO:0000313" key="4">
    <source>
        <dbReference type="EMBL" id="TWI72445.1"/>
    </source>
</evidence>
<dbReference type="InterPro" id="IPR011990">
    <property type="entry name" value="TPR-like_helical_dom_sf"/>
</dbReference>
<dbReference type="Proteomes" id="UP000318307">
    <property type="component" value="Unassembled WGS sequence"/>
</dbReference>
<feature type="chain" id="PRO_5021860327" evidence="2">
    <location>
        <begin position="23"/>
        <end position="611"/>
    </location>
</feature>
<dbReference type="PROSITE" id="PS00018">
    <property type="entry name" value="EF_HAND_1"/>
    <property type="match status" value="1"/>
</dbReference>
<keyword evidence="2" id="KW-0732">Signal</keyword>
<reference evidence="4 5" key="1">
    <citation type="submission" date="2019-07" db="EMBL/GenBank/DDBJ databases">
        <title>Genome sequencing of 100 strains of the haloalkaliphilic chemolithoautotrophic sulfur-oxidizing bacterium Thioalkalivibrio.</title>
        <authorList>
            <person name="Muyzer G."/>
        </authorList>
    </citation>
    <scope>NUCLEOTIDE SEQUENCE [LARGE SCALE GENOMIC DNA]</scope>
    <source>
        <strain evidence="4 5">ASO4-4</strain>
    </source>
</reference>
<organism evidence="4 5">
    <name type="scientific">Desulfobotulus alkaliphilus</name>
    <dbReference type="NCBI Taxonomy" id="622671"/>
    <lineage>
        <taxon>Bacteria</taxon>
        <taxon>Pseudomonadati</taxon>
        <taxon>Thermodesulfobacteriota</taxon>
        <taxon>Desulfobacteria</taxon>
        <taxon>Desulfobacterales</taxon>
        <taxon>Desulfobacteraceae</taxon>
        <taxon>Desulfobotulus</taxon>
    </lineage>
</organism>
<evidence type="ECO:0000256" key="1">
    <source>
        <dbReference type="SAM" id="MobiDB-lite"/>
    </source>
</evidence>
<comment type="caution">
    <text evidence="4">The sequence shown here is derived from an EMBL/GenBank/DDBJ whole genome shotgun (WGS) entry which is preliminary data.</text>
</comment>
<dbReference type="InterPro" id="IPR018247">
    <property type="entry name" value="EF_Hand_1_Ca_BS"/>
</dbReference>
<dbReference type="InterPro" id="IPR011600">
    <property type="entry name" value="Pept_C14_caspase"/>
</dbReference>
<dbReference type="InterPro" id="IPR002048">
    <property type="entry name" value="EF_hand_dom"/>
</dbReference>
<keyword evidence="5" id="KW-1185">Reference proteome</keyword>
<dbReference type="Gene3D" id="1.25.40.10">
    <property type="entry name" value="Tetratricopeptide repeat domain"/>
    <property type="match status" value="1"/>
</dbReference>
<dbReference type="Pfam" id="PF00656">
    <property type="entry name" value="Peptidase_C14"/>
    <property type="match status" value="1"/>
</dbReference>
<evidence type="ECO:0000259" key="3">
    <source>
        <dbReference type="PROSITE" id="PS50222"/>
    </source>
</evidence>
<dbReference type="GO" id="GO:0004197">
    <property type="term" value="F:cysteine-type endopeptidase activity"/>
    <property type="evidence" value="ECO:0007669"/>
    <property type="project" value="InterPro"/>
</dbReference>